<dbReference type="RefSeq" id="WP_072854435.1">
    <property type="nucleotide sequence ID" value="NZ_FQVI01000031.1"/>
</dbReference>
<dbReference type="GO" id="GO:0008422">
    <property type="term" value="F:beta-glucosidase activity"/>
    <property type="evidence" value="ECO:0007669"/>
    <property type="project" value="TreeGrafter"/>
</dbReference>
<dbReference type="InterPro" id="IPR006775">
    <property type="entry name" value="GH116_catalytic"/>
</dbReference>
<keyword evidence="4" id="KW-1185">Reference proteome</keyword>
<accession>A0A1M5BYY8</accession>
<name>A0A1M5BYY8_9CLOT</name>
<dbReference type="EMBL" id="FQVI01000031">
    <property type="protein sequence ID" value="SHF47620.1"/>
    <property type="molecule type" value="Genomic_DNA"/>
</dbReference>
<gene>
    <name evidence="3" type="ORF">SAMN02745158_03888</name>
</gene>
<dbReference type="InterPro" id="IPR024462">
    <property type="entry name" value="GH116_N"/>
</dbReference>
<dbReference type="InterPro" id="IPR012341">
    <property type="entry name" value="6hp_glycosidase-like_sf"/>
</dbReference>
<dbReference type="STRING" id="1122155.SAMN02745158_03888"/>
<dbReference type="Pfam" id="PF12215">
    <property type="entry name" value="Glyco_hydr_116N"/>
    <property type="match status" value="1"/>
</dbReference>
<evidence type="ECO:0000313" key="3">
    <source>
        <dbReference type="EMBL" id="SHF47620.1"/>
    </source>
</evidence>
<dbReference type="InterPro" id="IPR008928">
    <property type="entry name" value="6-hairpin_glycosidase_sf"/>
</dbReference>
<dbReference type="InterPro" id="IPR052566">
    <property type="entry name" value="Non-lysos_glucosylceramidase"/>
</dbReference>
<dbReference type="Gene3D" id="1.50.10.10">
    <property type="match status" value="1"/>
</dbReference>
<protein>
    <submittedName>
        <fullName evidence="3">Uncharacterized protein, contains GBA2_N and DUF608 domains</fullName>
    </submittedName>
</protein>
<dbReference type="OrthoDB" id="1007311at2"/>
<feature type="domain" description="Glycosyl-hydrolase family 116 catalytic region" evidence="1">
    <location>
        <begin position="484"/>
        <end position="755"/>
    </location>
</feature>
<dbReference type="PANTHER" id="PTHR12654">
    <property type="entry name" value="BILE ACID BETA-GLUCOSIDASE-RELATED"/>
    <property type="match status" value="1"/>
</dbReference>
<dbReference type="GO" id="GO:0005975">
    <property type="term" value="P:carbohydrate metabolic process"/>
    <property type="evidence" value="ECO:0007669"/>
    <property type="project" value="InterPro"/>
</dbReference>
<dbReference type="Proteomes" id="UP000184245">
    <property type="component" value="Unassembled WGS sequence"/>
</dbReference>
<evidence type="ECO:0000313" key="4">
    <source>
        <dbReference type="Proteomes" id="UP000184245"/>
    </source>
</evidence>
<proteinExistence type="predicted"/>
<dbReference type="Pfam" id="PF04685">
    <property type="entry name" value="DUF608"/>
    <property type="match status" value="1"/>
</dbReference>
<dbReference type="PANTHER" id="PTHR12654:SF0">
    <property type="entry name" value="NON-LYSOSOMAL GLUCOSYLCERAMIDASE"/>
    <property type="match status" value="1"/>
</dbReference>
<dbReference type="SUPFAM" id="SSF48208">
    <property type="entry name" value="Six-hairpin glycosidases"/>
    <property type="match status" value="1"/>
</dbReference>
<evidence type="ECO:0000259" key="2">
    <source>
        <dbReference type="Pfam" id="PF12215"/>
    </source>
</evidence>
<dbReference type="AlphaFoldDB" id="A0A1M5BYY8"/>
<organism evidence="3 4">
    <name type="scientific">Lactonifactor longoviformis DSM 17459</name>
    <dbReference type="NCBI Taxonomy" id="1122155"/>
    <lineage>
        <taxon>Bacteria</taxon>
        <taxon>Bacillati</taxon>
        <taxon>Bacillota</taxon>
        <taxon>Clostridia</taxon>
        <taxon>Eubacteriales</taxon>
        <taxon>Clostridiaceae</taxon>
        <taxon>Lactonifactor</taxon>
    </lineage>
</organism>
<evidence type="ECO:0000259" key="1">
    <source>
        <dbReference type="Pfam" id="PF04685"/>
    </source>
</evidence>
<reference evidence="3 4" key="1">
    <citation type="submission" date="2016-11" db="EMBL/GenBank/DDBJ databases">
        <authorList>
            <person name="Jaros S."/>
            <person name="Januszkiewicz K."/>
            <person name="Wedrychowicz H."/>
        </authorList>
    </citation>
    <scope>NUCLEOTIDE SEQUENCE [LARGE SCALE GENOMIC DNA]</scope>
    <source>
        <strain evidence="3 4">DSM 17459</strain>
    </source>
</reference>
<feature type="domain" description="Glycosyl-hydrolase family 116 N-terminal" evidence="2">
    <location>
        <begin position="29"/>
        <end position="365"/>
    </location>
</feature>
<sequence length="821" mass="95122">MGKVFTKEELYDRTPRVYKREASEVRFLLGGIGTGNFSVNSRGKFLDWEIFNWPSKNTKFPLTFFAIRTENEKMDRPISKILESRLVPPYTSSHGYLQAELVNLPRMEDSEMMCEYPFARVDFKDSELPVQVSMEAYTPFIPLNTDDSSIPCGIIRYKVKNTADCRTKVSLVGTLPNASAFEGYDVIENLKLADSVKNEYREFDNVSGLYYEPEHLKGDHLRYGNMAILTSGDNITYKTQWFDGEWVDGIQDFWDDFTEDGLLEKETQSDSVGCEFAQFHNFSFLKRREKIGSIGSWQELAPGEEKVFEFVITWYFPNRVKAWIEFDEDYEKFRRGEYGTVRNYYAGKFKDAWDVGQYVYRNKERLEKESRNFSEAMFCRTTLPYYVIDALTANITNLRSNLCFRLEDGTFGGFEGIRDYIGCGYGSVPHVWNYAQTAAFLFPDLEKTMRNVEFLRETDEEGCMSTRMFSVFDQERYAMVPACDGELGSIVRIYRDFKNLGDVEFLKNIWPKAVAAMEYALRQWDLDRDYVLDGQQNTTYDIEFYGPNPMTDSIFLAALKCCEEMAEILDDEEHRKKYGEAYEIGARRADERMYDGEYYVQVQEDIDKYKYQFGKGCLSDQLLGQYLAYMAGIGEILPKEHVRSAMESVFRYNFKTDFYHTDSVHRAYAINDERGMVVATWPKGGRPKFPLSYAGEVWTGVEYEAAVNLIYSGCVEEGLTIVKAIRDRYDGYKRNPFSEIESGHHYCRAMASWGILNALLGLKSDMYRRTLSIHPFTDKELSSFFICGKAWGVYSQKMEDGKLVKSIDVLYGTLEDIIVEA</sequence>